<dbReference type="SUPFAM" id="SSF46785">
    <property type="entry name" value="Winged helix' DNA-binding domain"/>
    <property type="match status" value="1"/>
</dbReference>
<evidence type="ECO:0000313" key="2">
    <source>
        <dbReference type="EMBL" id="SDK87720.1"/>
    </source>
</evidence>
<dbReference type="GO" id="GO:0003700">
    <property type="term" value="F:DNA-binding transcription factor activity"/>
    <property type="evidence" value="ECO:0007669"/>
    <property type="project" value="InterPro"/>
</dbReference>
<dbReference type="Pfam" id="PF12840">
    <property type="entry name" value="HTH_20"/>
    <property type="match status" value="1"/>
</dbReference>
<dbReference type="InterPro" id="IPR036388">
    <property type="entry name" value="WH-like_DNA-bd_sf"/>
</dbReference>
<gene>
    <name evidence="2" type="ORF">SAMN05216282_11623</name>
</gene>
<dbReference type="STRING" id="386301.SAMN05216282_11623"/>
<name>A0A1G9FH44_9MICO</name>
<dbReference type="InterPro" id="IPR036390">
    <property type="entry name" value="WH_DNA-bd_sf"/>
</dbReference>
<dbReference type="AlphaFoldDB" id="A0A1G9FH44"/>
<protein>
    <submittedName>
        <fullName evidence="2">Predicted transcriptional regulator, ArsR family</fullName>
    </submittedName>
</protein>
<dbReference type="RefSeq" id="WP_166784499.1">
    <property type="nucleotide sequence ID" value="NZ_FNFU01000016.1"/>
</dbReference>
<feature type="domain" description="HTH arsR-type" evidence="1">
    <location>
        <begin position="10"/>
        <end position="94"/>
    </location>
</feature>
<proteinExistence type="predicted"/>
<evidence type="ECO:0000259" key="1">
    <source>
        <dbReference type="SMART" id="SM00418"/>
    </source>
</evidence>
<dbReference type="Proteomes" id="UP000198701">
    <property type="component" value="Unassembled WGS sequence"/>
</dbReference>
<dbReference type="CDD" id="cd00090">
    <property type="entry name" value="HTH_ARSR"/>
    <property type="match status" value="1"/>
</dbReference>
<dbReference type="SMART" id="SM00418">
    <property type="entry name" value="HTH_ARSR"/>
    <property type="match status" value="1"/>
</dbReference>
<dbReference type="Gene3D" id="1.10.10.10">
    <property type="entry name" value="Winged helix-like DNA-binding domain superfamily/Winged helix DNA-binding domain"/>
    <property type="match status" value="1"/>
</dbReference>
<keyword evidence="3" id="KW-1185">Reference proteome</keyword>
<sequence>MCPARAPSYRTLASLRRITLLDLLQRQGAMTVEQLAEATGLHPNTAREHLHRLIDAGFVTSETEPRDGKGRPRIVYAAPRGADHRAGSIREAKVAAALRHGEQVRRMLSAEPAPCRPSPSLSRQLDALDDHLDDVGFDGSVSEDGLHVHLHGCPFADLVTEHPEVCRVHFGLLRGILEQADGPLSAEELHPFSSPNTCTLDLHCSDTGPQH</sequence>
<evidence type="ECO:0000313" key="3">
    <source>
        <dbReference type="Proteomes" id="UP000198701"/>
    </source>
</evidence>
<dbReference type="InterPro" id="IPR001845">
    <property type="entry name" value="HTH_ArsR_DNA-bd_dom"/>
</dbReference>
<accession>A0A1G9FH44</accession>
<dbReference type="EMBL" id="FNFU01000016">
    <property type="protein sequence ID" value="SDK87720.1"/>
    <property type="molecule type" value="Genomic_DNA"/>
</dbReference>
<reference evidence="2 3" key="1">
    <citation type="submission" date="2016-10" db="EMBL/GenBank/DDBJ databases">
        <authorList>
            <person name="de Groot N.N."/>
        </authorList>
    </citation>
    <scope>NUCLEOTIDE SEQUENCE [LARGE SCALE GENOMIC DNA]</scope>
    <source>
        <strain evidence="2 3">CGMCC 1.5382</strain>
    </source>
</reference>
<organism evidence="2 3">
    <name type="scientific">Cryobacterium psychrotolerans</name>
    <dbReference type="NCBI Taxonomy" id="386301"/>
    <lineage>
        <taxon>Bacteria</taxon>
        <taxon>Bacillati</taxon>
        <taxon>Actinomycetota</taxon>
        <taxon>Actinomycetes</taxon>
        <taxon>Micrococcales</taxon>
        <taxon>Microbacteriaceae</taxon>
        <taxon>Cryobacterium</taxon>
    </lineage>
</organism>
<dbReference type="InterPro" id="IPR011991">
    <property type="entry name" value="ArsR-like_HTH"/>
</dbReference>